<comment type="cofactor">
    <cofactor evidence="1">
        <name>Mn(2+)</name>
        <dbReference type="ChEBI" id="CHEBI:29035"/>
    </cofactor>
</comment>
<accession>A0A370FGJ5</accession>
<comment type="cofactor">
    <cofactor evidence="2">
        <name>Mg(2+)</name>
        <dbReference type="ChEBI" id="CHEBI:18420"/>
    </cofactor>
</comment>
<evidence type="ECO:0000256" key="2">
    <source>
        <dbReference type="ARBA" id="ARBA00001946"/>
    </source>
</evidence>
<keyword evidence="3" id="KW-0479">Metal-binding</keyword>
<evidence type="ECO:0000313" key="9">
    <source>
        <dbReference type="EMBL" id="RDI25870.1"/>
    </source>
</evidence>
<dbReference type="Proteomes" id="UP000255265">
    <property type="component" value="Unassembled WGS sequence"/>
</dbReference>
<dbReference type="Gene3D" id="3.90.79.10">
    <property type="entry name" value="Nucleoside Triphosphate Pyrophosphohydrolase"/>
    <property type="match status" value="1"/>
</dbReference>
<keyword evidence="10" id="KW-1185">Reference proteome</keyword>
<dbReference type="PROSITE" id="PS51462">
    <property type="entry name" value="NUDIX"/>
    <property type="match status" value="1"/>
</dbReference>
<dbReference type="SUPFAM" id="SSF55811">
    <property type="entry name" value="Nudix"/>
    <property type="match status" value="1"/>
</dbReference>
<feature type="region of interest" description="Disordered" evidence="7">
    <location>
        <begin position="1"/>
        <end position="31"/>
    </location>
</feature>
<evidence type="ECO:0000259" key="8">
    <source>
        <dbReference type="PROSITE" id="PS51462"/>
    </source>
</evidence>
<dbReference type="GO" id="GO:0010945">
    <property type="term" value="F:coenzyme A diphosphatase activity"/>
    <property type="evidence" value="ECO:0007669"/>
    <property type="project" value="InterPro"/>
</dbReference>
<evidence type="ECO:0000256" key="6">
    <source>
        <dbReference type="ARBA" id="ARBA00023211"/>
    </source>
</evidence>
<proteinExistence type="predicted"/>
<gene>
    <name evidence="9" type="ORF">DFR41_10326</name>
</gene>
<evidence type="ECO:0000256" key="7">
    <source>
        <dbReference type="SAM" id="MobiDB-lite"/>
    </source>
</evidence>
<dbReference type="CDD" id="cd03426">
    <property type="entry name" value="NUDIX_CoAse_Nudt7"/>
    <property type="match status" value="1"/>
</dbReference>
<keyword evidence="4" id="KW-0378">Hydrolase</keyword>
<name>A0A370FGJ5_9BURK</name>
<dbReference type="InterPro" id="IPR015797">
    <property type="entry name" value="NUDIX_hydrolase-like_dom_sf"/>
</dbReference>
<dbReference type="InterPro" id="IPR000086">
    <property type="entry name" value="NUDIX_hydrolase_dom"/>
</dbReference>
<dbReference type="AlphaFoldDB" id="A0A370FGJ5"/>
<dbReference type="EMBL" id="QQAV01000003">
    <property type="protein sequence ID" value="RDI25870.1"/>
    <property type="molecule type" value="Genomic_DNA"/>
</dbReference>
<keyword evidence="5" id="KW-0460">Magnesium</keyword>
<dbReference type="PANTHER" id="PTHR12992:SF11">
    <property type="entry name" value="MITOCHONDRIAL COENZYME A DIPHOSPHATASE NUDT8"/>
    <property type="match status" value="1"/>
</dbReference>
<evidence type="ECO:0000313" key="10">
    <source>
        <dbReference type="Proteomes" id="UP000255265"/>
    </source>
</evidence>
<evidence type="ECO:0000256" key="3">
    <source>
        <dbReference type="ARBA" id="ARBA00022723"/>
    </source>
</evidence>
<comment type="caution">
    <text evidence="9">The sequence shown here is derived from an EMBL/GenBank/DDBJ whole genome shotgun (WGS) entry which is preliminary data.</text>
</comment>
<organism evidence="9 10">
    <name type="scientific">Pseudacidovorax intermedius</name>
    <dbReference type="NCBI Taxonomy" id="433924"/>
    <lineage>
        <taxon>Bacteria</taxon>
        <taxon>Pseudomonadati</taxon>
        <taxon>Pseudomonadota</taxon>
        <taxon>Betaproteobacteria</taxon>
        <taxon>Burkholderiales</taxon>
        <taxon>Comamonadaceae</taxon>
        <taxon>Pseudacidovorax</taxon>
    </lineage>
</organism>
<dbReference type="OrthoDB" id="9802805at2"/>
<keyword evidence="6" id="KW-0464">Manganese</keyword>
<dbReference type="PANTHER" id="PTHR12992">
    <property type="entry name" value="NUDIX HYDROLASE"/>
    <property type="match status" value="1"/>
</dbReference>
<feature type="domain" description="Nudix hydrolase" evidence="8">
    <location>
        <begin position="86"/>
        <end position="217"/>
    </location>
</feature>
<dbReference type="GO" id="GO:0046872">
    <property type="term" value="F:metal ion binding"/>
    <property type="evidence" value="ECO:0007669"/>
    <property type="project" value="UniProtKB-KW"/>
</dbReference>
<dbReference type="InterPro" id="IPR045121">
    <property type="entry name" value="CoAse"/>
</dbReference>
<feature type="compositionally biased region" description="Pro residues" evidence="7">
    <location>
        <begin position="1"/>
        <end position="10"/>
    </location>
</feature>
<evidence type="ECO:0000256" key="5">
    <source>
        <dbReference type="ARBA" id="ARBA00022842"/>
    </source>
</evidence>
<dbReference type="RefSeq" id="WP_114802562.1">
    <property type="nucleotide sequence ID" value="NZ_QQAV01000003.1"/>
</dbReference>
<dbReference type="STRING" id="433924.NS331_00445"/>
<dbReference type="NCBIfam" id="NF007980">
    <property type="entry name" value="PRK10707.1"/>
    <property type="match status" value="1"/>
</dbReference>
<evidence type="ECO:0000256" key="1">
    <source>
        <dbReference type="ARBA" id="ARBA00001936"/>
    </source>
</evidence>
<evidence type="ECO:0000256" key="4">
    <source>
        <dbReference type="ARBA" id="ARBA00022801"/>
    </source>
</evidence>
<sequence length="252" mass="27045">MSLSPEPPSSGSPGHAPPEVVNAVGTPAGAVTDPRAVPVTRIDRHLPAVPAARLTAAGLRERFSTPHSVTWTPEVRREPSLTRRNPAPAAVLVPIVQRDEPTVLLTERATRMSTHSGQIAFPGGRVDPGDASIAGAALREAWEEVGLEAGFVEVLGELPTYTTITAFVVTPVVALVQPGFVLRPNPAEVADVFEVPLAFLMNPAHHRRHQVEGDGPAARHFFSMPYQDGGRERFVWGATAGMLRNLYRFLVA</sequence>
<protein>
    <submittedName>
        <fullName evidence="9">8-oxo-dGTP pyrophosphatase MutT (NUDIX family)</fullName>
    </submittedName>
</protein>
<dbReference type="Pfam" id="PF00293">
    <property type="entry name" value="NUDIX"/>
    <property type="match status" value="1"/>
</dbReference>
<reference evidence="9 10" key="1">
    <citation type="submission" date="2018-07" db="EMBL/GenBank/DDBJ databases">
        <title>Genomic Encyclopedia of Type Strains, Phase IV (KMG-IV): sequencing the most valuable type-strain genomes for metagenomic binning, comparative biology and taxonomic classification.</title>
        <authorList>
            <person name="Goeker M."/>
        </authorList>
    </citation>
    <scope>NUCLEOTIDE SEQUENCE [LARGE SCALE GENOMIC DNA]</scope>
    <source>
        <strain evidence="9 10">DSM 21352</strain>
    </source>
</reference>